<dbReference type="Pfam" id="PF07510">
    <property type="entry name" value="GmrSD_C"/>
    <property type="match status" value="1"/>
</dbReference>
<dbReference type="InterPro" id="IPR011089">
    <property type="entry name" value="GmrSD_C"/>
</dbReference>
<keyword evidence="3" id="KW-0255">Endonuclease</keyword>
<proteinExistence type="predicted"/>
<dbReference type="EMBL" id="JAUHLN010000004">
    <property type="protein sequence ID" value="MDN4074923.1"/>
    <property type="molecule type" value="Genomic_DNA"/>
</dbReference>
<dbReference type="InterPro" id="IPR004919">
    <property type="entry name" value="GmrSD_N"/>
</dbReference>
<feature type="domain" description="GmrSD restriction endonucleases C-terminal" evidence="2">
    <location>
        <begin position="418"/>
        <end position="552"/>
    </location>
</feature>
<dbReference type="RefSeq" id="WP_290401049.1">
    <property type="nucleotide sequence ID" value="NZ_JAUHLN010000004.1"/>
</dbReference>
<comment type="caution">
    <text evidence="3">The sequence shown here is derived from an EMBL/GenBank/DDBJ whole genome shotgun (WGS) entry which is preliminary data.</text>
</comment>
<evidence type="ECO:0000313" key="4">
    <source>
        <dbReference type="Proteomes" id="UP001168694"/>
    </source>
</evidence>
<accession>A0ABT8EAI1</accession>
<keyword evidence="3" id="KW-0540">Nuclease</keyword>
<evidence type="ECO:0000259" key="2">
    <source>
        <dbReference type="Pfam" id="PF07510"/>
    </source>
</evidence>
<keyword evidence="3" id="KW-0378">Hydrolase</keyword>
<dbReference type="PANTHER" id="PTHR35149">
    <property type="entry name" value="SLL5132 PROTEIN"/>
    <property type="match status" value="1"/>
</dbReference>
<dbReference type="Pfam" id="PF03235">
    <property type="entry name" value="GmrSD_N"/>
    <property type="match status" value="1"/>
</dbReference>
<keyword evidence="4" id="KW-1185">Reference proteome</keyword>
<protein>
    <submittedName>
        <fullName evidence="3">DUF262 domain-containing HNH endonuclease family protein</fullName>
    </submittedName>
</protein>
<evidence type="ECO:0000313" key="3">
    <source>
        <dbReference type="EMBL" id="MDN4074923.1"/>
    </source>
</evidence>
<reference evidence="3" key="1">
    <citation type="submission" date="2023-06" db="EMBL/GenBank/DDBJ databases">
        <title>Draft Genome Sequences of Representative Paenibacillus Polymyxa, Bacillus cereus, Fictibacillus sp., and Brevibacillus agri Strains Isolated from Amazonian Dark Earth.</title>
        <authorList>
            <person name="Pellegrinetti T.A."/>
            <person name="Cunha I.C.M."/>
            <person name="Chaves M.G."/>
            <person name="Freitas A.S."/>
            <person name="Silva A.V.R."/>
            <person name="Tsai S.M."/>
            <person name="Mendes L.W."/>
        </authorList>
    </citation>
    <scope>NUCLEOTIDE SEQUENCE</scope>
    <source>
        <strain evidence="3">CENA-BCM004</strain>
    </source>
</reference>
<name>A0ABT8EAI1_9BACL</name>
<evidence type="ECO:0000259" key="1">
    <source>
        <dbReference type="Pfam" id="PF03235"/>
    </source>
</evidence>
<gene>
    <name evidence="3" type="ORF">QYF49_18270</name>
</gene>
<organism evidence="3 4">
    <name type="scientific">Fictibacillus terranigra</name>
    <dbReference type="NCBI Taxonomy" id="3058424"/>
    <lineage>
        <taxon>Bacteria</taxon>
        <taxon>Bacillati</taxon>
        <taxon>Bacillota</taxon>
        <taxon>Bacilli</taxon>
        <taxon>Bacillales</taxon>
        <taxon>Fictibacillaceae</taxon>
        <taxon>Fictibacillus</taxon>
    </lineage>
</organism>
<dbReference type="PANTHER" id="PTHR35149:SF2">
    <property type="entry name" value="DUF262 DOMAIN-CONTAINING PROTEIN"/>
    <property type="match status" value="1"/>
</dbReference>
<dbReference type="GO" id="GO:0004519">
    <property type="term" value="F:endonuclease activity"/>
    <property type="evidence" value="ECO:0007669"/>
    <property type="project" value="UniProtKB-KW"/>
</dbReference>
<sequence>MNKFDAHKRTVMEVFTYIYKIPFYQRGYSWKKEQVRQFWEDLMLVSEENQKEYFLGSIVLNEKENTFEVIDGQQRLTTITIFLCAIRDFLLKNQVNDNAMNIHQNYIAKRDVRGNDKYRLTLSEVNMKFFEQFIQTPINAEGRKTLEDYTIMPSSKKTASNTNLLDAYNNMMEYIDDFVKQNNDENYDALLTILEIVIYRFLMISISVTSDSDAYIIFETLNDRGMDLSTADLLKNHLFSRAYADDLRRIQEDWKNLTTSLNQINITTFLRHYWLAKHERVTDKRLYEKIKKHLEKAHVTVKSFVEDLANSADIYVNILNPSYDYWGNYSIVRSLENINSLNYKAAYSVIMIGKSKLNDVDLLKLIESCEKFLFKYTTIGGNSPSDVEKFFTILTKKLKEEGSEGIDGIFSLFQKKQPTDSQFMLDFSIKVISKQKVQRYILEKLNEYLGTNETIANNSQIVHIEHIMPKQLSNIWDETLDGYDEVPDDYIDRIGNLTLLKNKLNQSASNKSFQEKKDKYYSASEFKITKELLKYSDWNFESIYNRQRELAEIAVHIWKISESQYSFNN</sequence>
<feature type="domain" description="GmrSD restriction endonucleases N-terminal" evidence="1">
    <location>
        <begin position="19"/>
        <end position="239"/>
    </location>
</feature>
<dbReference type="Proteomes" id="UP001168694">
    <property type="component" value="Unassembled WGS sequence"/>
</dbReference>